<dbReference type="Proteomes" id="UP000663852">
    <property type="component" value="Unassembled WGS sequence"/>
</dbReference>
<keyword evidence="1" id="KW-0732">Signal</keyword>
<reference evidence="3" key="1">
    <citation type="submission" date="2021-02" db="EMBL/GenBank/DDBJ databases">
        <authorList>
            <person name="Nowell W R."/>
        </authorList>
    </citation>
    <scope>NUCLEOTIDE SEQUENCE</scope>
</reference>
<feature type="signal peptide" evidence="1">
    <location>
        <begin position="1"/>
        <end position="17"/>
    </location>
</feature>
<gene>
    <name evidence="3" type="ORF">EDS130_LOCUS39333</name>
</gene>
<evidence type="ECO:0000256" key="1">
    <source>
        <dbReference type="SAM" id="SignalP"/>
    </source>
</evidence>
<organism evidence="3 4">
    <name type="scientific">Adineta ricciae</name>
    <name type="common">Rotifer</name>
    <dbReference type="NCBI Taxonomy" id="249248"/>
    <lineage>
        <taxon>Eukaryota</taxon>
        <taxon>Metazoa</taxon>
        <taxon>Spiralia</taxon>
        <taxon>Gnathifera</taxon>
        <taxon>Rotifera</taxon>
        <taxon>Eurotatoria</taxon>
        <taxon>Bdelloidea</taxon>
        <taxon>Adinetida</taxon>
        <taxon>Adinetidae</taxon>
        <taxon>Adineta</taxon>
    </lineage>
</organism>
<dbReference type="InterPro" id="IPR005018">
    <property type="entry name" value="DOMON_domain"/>
</dbReference>
<dbReference type="CDD" id="cd09631">
    <property type="entry name" value="DOMON_DOH"/>
    <property type="match status" value="1"/>
</dbReference>
<dbReference type="InterPro" id="IPR045266">
    <property type="entry name" value="DOH_DOMON"/>
</dbReference>
<feature type="chain" id="PRO_5032801990" description="DOMON domain-containing protein" evidence="1">
    <location>
        <begin position="18"/>
        <end position="83"/>
    </location>
</feature>
<dbReference type="PROSITE" id="PS50836">
    <property type="entry name" value="DOMON"/>
    <property type="match status" value="1"/>
</dbReference>
<evidence type="ECO:0000313" key="4">
    <source>
        <dbReference type="Proteomes" id="UP000663852"/>
    </source>
</evidence>
<dbReference type="Pfam" id="PF03351">
    <property type="entry name" value="DOMON"/>
    <property type="match status" value="1"/>
</dbReference>
<comment type="caution">
    <text evidence="3">The sequence shown here is derived from an EMBL/GenBank/DDBJ whole genome shotgun (WGS) entry which is preliminary data.</text>
</comment>
<protein>
    <recommendedName>
        <fullName evidence="2">DOMON domain-containing protein</fullName>
    </recommendedName>
</protein>
<dbReference type="AlphaFoldDB" id="A0A815PF13"/>
<proteinExistence type="predicted"/>
<name>A0A815PF13_ADIRI</name>
<dbReference type="OrthoDB" id="19261at2759"/>
<dbReference type="EMBL" id="CAJNOJ010000437">
    <property type="protein sequence ID" value="CAF1447981.1"/>
    <property type="molecule type" value="Genomic_DNA"/>
</dbReference>
<evidence type="ECO:0000259" key="2">
    <source>
        <dbReference type="PROSITE" id="PS50836"/>
    </source>
</evidence>
<evidence type="ECO:0000313" key="3">
    <source>
        <dbReference type="EMBL" id="CAF1447981.1"/>
    </source>
</evidence>
<accession>A0A815PF13</accession>
<feature type="domain" description="DOMON" evidence="2">
    <location>
        <begin position="37"/>
        <end position="83"/>
    </location>
</feature>
<sequence>MWRRIILSFLIVEKCLSISSPIQPFATYTYSTELKSNVADLWWSIDKDEREITFEFHVNTTGWIALGISSAGGMKDADIGVKY</sequence>